<dbReference type="EMBL" id="SMOL01000162">
    <property type="protein sequence ID" value="KAB2623924.1"/>
    <property type="molecule type" value="Genomic_DNA"/>
</dbReference>
<reference evidence="1 2" key="1">
    <citation type="submission" date="2019-09" db="EMBL/GenBank/DDBJ databases">
        <authorList>
            <person name="Ou C."/>
        </authorList>
    </citation>
    <scope>NUCLEOTIDE SEQUENCE [LARGE SCALE GENOMIC DNA]</scope>
    <source>
        <strain evidence="1">S2</strain>
        <tissue evidence="1">Leaf</tissue>
    </source>
</reference>
<dbReference type="AlphaFoldDB" id="A0A5N5HKX8"/>
<name>A0A5N5HKX8_9ROSA</name>
<keyword evidence="2" id="KW-1185">Reference proteome</keyword>
<comment type="caution">
    <text evidence="1">The sequence shown here is derived from an EMBL/GenBank/DDBJ whole genome shotgun (WGS) entry which is preliminary data.</text>
</comment>
<sequence length="151" mass="17612">MGIKLDMNKAYDRVEWGFLEAVMMHLGFQRMWVDMVMRCIKTMEFSILINRRPGRAFKPTRGLRQGDPLIPLLQGYLEGIRISALGPVLSHLLCADDTLIFLLATKQNCRNLSPFFMFIVEFPSSRLAFRNRWFILGLIPRLNWLRSFVTS</sequence>
<evidence type="ECO:0000313" key="2">
    <source>
        <dbReference type="Proteomes" id="UP000327157"/>
    </source>
</evidence>
<reference evidence="1 2" key="2">
    <citation type="submission" date="2019-11" db="EMBL/GenBank/DDBJ databases">
        <title>A de novo genome assembly of a pear dwarfing rootstock.</title>
        <authorList>
            <person name="Wang F."/>
            <person name="Wang J."/>
            <person name="Li S."/>
            <person name="Zhang Y."/>
            <person name="Fang M."/>
            <person name="Ma L."/>
            <person name="Zhao Y."/>
            <person name="Jiang S."/>
        </authorList>
    </citation>
    <scope>NUCLEOTIDE SEQUENCE [LARGE SCALE GENOMIC DNA]</scope>
    <source>
        <strain evidence="1">S2</strain>
        <tissue evidence="1">Leaf</tissue>
    </source>
</reference>
<accession>A0A5N5HKX8</accession>
<proteinExistence type="predicted"/>
<evidence type="ECO:0000313" key="1">
    <source>
        <dbReference type="EMBL" id="KAB2623924.1"/>
    </source>
</evidence>
<gene>
    <name evidence="1" type="ORF">D8674_037877</name>
</gene>
<organism evidence="1 2">
    <name type="scientific">Pyrus ussuriensis x Pyrus communis</name>
    <dbReference type="NCBI Taxonomy" id="2448454"/>
    <lineage>
        <taxon>Eukaryota</taxon>
        <taxon>Viridiplantae</taxon>
        <taxon>Streptophyta</taxon>
        <taxon>Embryophyta</taxon>
        <taxon>Tracheophyta</taxon>
        <taxon>Spermatophyta</taxon>
        <taxon>Magnoliopsida</taxon>
        <taxon>eudicotyledons</taxon>
        <taxon>Gunneridae</taxon>
        <taxon>Pentapetalae</taxon>
        <taxon>rosids</taxon>
        <taxon>fabids</taxon>
        <taxon>Rosales</taxon>
        <taxon>Rosaceae</taxon>
        <taxon>Amygdaloideae</taxon>
        <taxon>Maleae</taxon>
        <taxon>Pyrus</taxon>
    </lineage>
</organism>
<dbReference type="OrthoDB" id="1748983at2759"/>
<dbReference type="Proteomes" id="UP000327157">
    <property type="component" value="Unassembled WGS sequence"/>
</dbReference>
<protein>
    <submittedName>
        <fullName evidence="1">Uncharacterized protein</fullName>
    </submittedName>
</protein>